<sequence>MAVLVPGILIVYLNNILSLMLSITRKVNIEMGFDTREGALFYANQICNLVLYYKSNENLLDEYKCLYSKVDDVLRISLEIEHKNPFPESIIDFQEKYINYIPGKECELILSDVFGHSIKIDPSVLNEELNTSTEEGYFQKSTIYNSDELFCIILFENIVRKIPFQFYIDLETINYLIKEKNYEI</sequence>
<dbReference type="RefSeq" id="YP_007007539.1">
    <property type="nucleotide sequence ID" value="NC_019526.1"/>
</dbReference>
<dbReference type="EMBL" id="JQ513383">
    <property type="protein sequence ID" value="AFA44657.1"/>
    <property type="molecule type" value="Genomic_DNA"/>
</dbReference>
<protein>
    <submittedName>
        <fullName evidence="1">Uncharacterized protein</fullName>
    </submittedName>
</protein>
<organism evidence="1 2">
    <name type="scientific">Klebsiella phage vB_KleM_RaK2</name>
    <dbReference type="NCBI Taxonomy" id="1147094"/>
    <lineage>
        <taxon>Viruses</taxon>
        <taxon>Duplodnaviria</taxon>
        <taxon>Heunggongvirae</taxon>
        <taxon>Uroviricota</taxon>
        <taxon>Caudoviricetes</taxon>
        <taxon>Alcyoneusvirus</taxon>
        <taxon>Alcyoneusvirus RaK2</taxon>
    </lineage>
</organism>
<accession>H6X4J1</accession>
<gene>
    <name evidence="1" type="ORF">RaK2_00384</name>
</gene>
<name>H6X4J1_9CAUD</name>
<evidence type="ECO:0000313" key="1">
    <source>
        <dbReference type="EMBL" id="AFA44657.1"/>
    </source>
</evidence>
<keyword evidence="2" id="KW-1185">Reference proteome</keyword>
<dbReference type="GeneID" id="14012972"/>
<evidence type="ECO:0000313" key="2">
    <source>
        <dbReference type="Proteomes" id="UP000007524"/>
    </source>
</evidence>
<proteinExistence type="predicted"/>
<dbReference type="Proteomes" id="UP000007524">
    <property type="component" value="Segment"/>
</dbReference>
<reference evidence="1 2" key="1">
    <citation type="journal article" date="2012" name="J. Virol.">
        <title>Genome of Klebsiella sp.-Infecting Bacteriophage vB_KleM_RaK2.</title>
        <authorList>
            <person name="Simoliunas E."/>
            <person name="Kaliniene L."/>
            <person name="Truncaite L."/>
            <person name="Klausa V."/>
            <person name="Zajanckauskaite A."/>
            <person name="Meskys R."/>
        </authorList>
    </citation>
    <scope>NUCLEOTIDE SEQUENCE [LARGE SCALE GENOMIC DNA]</scope>
</reference>
<dbReference type="KEGG" id="vg:14012972"/>